<accession>A0A426X7H4</accession>
<proteinExistence type="predicted"/>
<gene>
    <name evidence="2" type="ORF">B296_00045564</name>
</gene>
<comment type="caution">
    <text evidence="2">The sequence shown here is derived from an EMBL/GenBank/DDBJ whole genome shotgun (WGS) entry which is preliminary data.</text>
</comment>
<feature type="region of interest" description="Disordered" evidence="1">
    <location>
        <begin position="67"/>
        <end position="87"/>
    </location>
</feature>
<dbReference type="Proteomes" id="UP000287651">
    <property type="component" value="Unassembled WGS sequence"/>
</dbReference>
<reference evidence="2 3" key="1">
    <citation type="journal article" date="2014" name="Agronomy (Basel)">
        <title>A Draft Genome Sequence for Ensete ventricosum, the Drought-Tolerant Tree Against Hunger.</title>
        <authorList>
            <person name="Harrison J."/>
            <person name="Moore K.A."/>
            <person name="Paszkiewicz K."/>
            <person name="Jones T."/>
            <person name="Grant M."/>
            <person name="Ambacheew D."/>
            <person name="Muzemil S."/>
            <person name="Studholme D.J."/>
        </authorList>
    </citation>
    <scope>NUCLEOTIDE SEQUENCE [LARGE SCALE GENOMIC DNA]</scope>
</reference>
<name>A0A426X7H4_ENSVE</name>
<organism evidence="2 3">
    <name type="scientific">Ensete ventricosum</name>
    <name type="common">Abyssinian banana</name>
    <name type="synonym">Musa ensete</name>
    <dbReference type="NCBI Taxonomy" id="4639"/>
    <lineage>
        <taxon>Eukaryota</taxon>
        <taxon>Viridiplantae</taxon>
        <taxon>Streptophyta</taxon>
        <taxon>Embryophyta</taxon>
        <taxon>Tracheophyta</taxon>
        <taxon>Spermatophyta</taxon>
        <taxon>Magnoliopsida</taxon>
        <taxon>Liliopsida</taxon>
        <taxon>Zingiberales</taxon>
        <taxon>Musaceae</taxon>
        <taxon>Ensete</taxon>
    </lineage>
</organism>
<dbReference type="AlphaFoldDB" id="A0A426X7H4"/>
<sequence>MPHGSHLIPAHRPRVLDVVVMETVHVRLWLLGSRRPPTSRRSAGNVRTIDRPGPGVGGVRLWLLGSRRPPTSRRSAGNVRTIDRPGPGVGGAVSSTVEWNDILLLDSGLADGALRRAGVAMKPFIQAGPAEEVTAEGDDRLSSGIQAYVALEATGIPVATTTKNRWLLWVSGGRLLRSTSHVCIHLVRSKQIVILKWRSSLAAKPKLSSSRWYGITPKFCAI</sequence>
<evidence type="ECO:0000313" key="2">
    <source>
        <dbReference type="EMBL" id="RRT35390.1"/>
    </source>
</evidence>
<dbReference type="EMBL" id="AMZH03025132">
    <property type="protein sequence ID" value="RRT35390.1"/>
    <property type="molecule type" value="Genomic_DNA"/>
</dbReference>
<evidence type="ECO:0000256" key="1">
    <source>
        <dbReference type="SAM" id="MobiDB-lite"/>
    </source>
</evidence>
<protein>
    <submittedName>
        <fullName evidence="2">Uncharacterized protein</fullName>
    </submittedName>
</protein>
<evidence type="ECO:0000313" key="3">
    <source>
        <dbReference type="Proteomes" id="UP000287651"/>
    </source>
</evidence>